<name>A0ABU1TIL7_9SPHI</name>
<evidence type="ECO:0000313" key="1">
    <source>
        <dbReference type="EMBL" id="MDR6945101.1"/>
    </source>
</evidence>
<dbReference type="RefSeq" id="WP_310102492.1">
    <property type="nucleotide sequence ID" value="NZ_JAVDUU010000005.1"/>
</dbReference>
<evidence type="ECO:0000313" key="2">
    <source>
        <dbReference type="Proteomes" id="UP001247620"/>
    </source>
</evidence>
<reference evidence="1 2" key="1">
    <citation type="submission" date="2023-07" db="EMBL/GenBank/DDBJ databases">
        <title>Sorghum-associated microbial communities from plants grown in Nebraska, USA.</title>
        <authorList>
            <person name="Schachtman D."/>
        </authorList>
    </citation>
    <scope>NUCLEOTIDE SEQUENCE [LARGE SCALE GENOMIC DNA]</scope>
    <source>
        <strain evidence="1 2">3262</strain>
    </source>
</reference>
<protein>
    <submittedName>
        <fullName evidence="1">Uncharacterized protein YxeA</fullName>
    </submittedName>
</protein>
<keyword evidence="2" id="KW-1185">Reference proteome</keyword>
<comment type="caution">
    <text evidence="1">The sequence shown here is derived from an EMBL/GenBank/DDBJ whole genome shotgun (WGS) entry which is preliminary data.</text>
</comment>
<dbReference type="EMBL" id="JAVDUU010000005">
    <property type="protein sequence ID" value="MDR6945101.1"/>
    <property type="molecule type" value="Genomic_DNA"/>
</dbReference>
<gene>
    <name evidence="1" type="ORF">J2W55_004969</name>
</gene>
<sequence>MKKIILVILAIVLIITTGIYIIIPSSLQITSQVVIDASDVIASKFLIRENGWDKWWPGTKLNDNRFSFNKLQFDIDKITNSAVNLSFQQNGLKFGSSITYMSSADGMVRVTWYAQTKSSNNPVQRIADYMEARHIEEQNTRILLHLKSFLENIKNAYGYNIYISKVKDPVLLTSTTTFNSYPDMQHIYKIILGLREQAKTQGALETNFPMLNVNVNDEKQFETSLAIPINKVINTTGNSFINQMVPGGNLLVADVNGGPNTIKDAFAQVKVFMKDHRLISPAMPFESLITDRLAEPDTSKWKTKIYYPIF</sequence>
<accession>A0ABU1TIL7</accession>
<dbReference type="Proteomes" id="UP001247620">
    <property type="component" value="Unassembled WGS sequence"/>
</dbReference>
<dbReference type="InterPro" id="IPR011256">
    <property type="entry name" value="Reg_factor_effector_dom_sf"/>
</dbReference>
<organism evidence="1 2">
    <name type="scientific">Mucilaginibacter pocheonensis</name>
    <dbReference type="NCBI Taxonomy" id="398050"/>
    <lineage>
        <taxon>Bacteria</taxon>
        <taxon>Pseudomonadati</taxon>
        <taxon>Bacteroidota</taxon>
        <taxon>Sphingobacteriia</taxon>
        <taxon>Sphingobacteriales</taxon>
        <taxon>Sphingobacteriaceae</taxon>
        <taxon>Mucilaginibacter</taxon>
    </lineage>
</organism>
<dbReference type="Gene3D" id="3.20.80.10">
    <property type="entry name" value="Regulatory factor, effector binding domain"/>
    <property type="match status" value="1"/>
</dbReference>
<proteinExistence type="predicted"/>